<keyword evidence="9" id="KW-0675">Receptor</keyword>
<dbReference type="InterPro" id="IPR017981">
    <property type="entry name" value="GPCR_2-like_7TM"/>
</dbReference>
<dbReference type="Gene3D" id="2.60.220.50">
    <property type="match status" value="1"/>
</dbReference>
<name>A0A8T2ME31_ASTMX</name>
<sequence>MFTFLIRVHTQSLPENTIDKYSECTYETLGFWLVKNDNDQYQLNITRNDIRPKAKIFFVTGKCNMTKVNVSKCESDLIEVYMYGDCNITCLNTERACTNAIYETCPYITTNDDFIEFQGQKPNCSKCGTPVQKVELEIKLPNTTISFGKDSNTDKAEVMKNLTSDVLAQMGNKTTASVSLGEVQGIFVKPKDKNNPETASFVYSSATNLSIIQDKTQMDTYPTLISVPKEAFEKAKSQNISTVFTAVFRIPSFTKDEMNSTVLNDEVYSIDMGAEIANLTNTINITFKSIDKKSATPRCFSWSGSGSKPNWTTEGCNTTGTGESVTCECEHLTFFAVLMIPNTDNTSIISSADLSNLTYITSIGCGLSVFFLCVALFMHFLMRRARKSEAAQILINLLVALVLLDLTFLTNEYVANTGNIIGCKLMAGFMHYCLLCTFTWFGLEALHLCLQLATISNPTTHYLLKVQIAGWAPPAIVVTVLFFMQKYNRLVIQTDTGKDVAMCWIIDSSVHYVVNIGYYSVIFAFTFTTFVVMLRWIVLLKRTTAGHKKAASGSGKRTGTGTSDILTIMGLCFTLGVTWGFAFFAYGALRLPSYYIFTILNSFQGFFLFIYYYKTSKFIGDSTISAETSNTTEATQMENPYEKQKNF</sequence>
<feature type="transmembrane region" description="Helical" evidence="6">
    <location>
        <begin position="393"/>
        <end position="409"/>
    </location>
</feature>
<dbReference type="AlphaFoldDB" id="A0A8T2ME31"/>
<feature type="domain" description="G-protein coupled receptors family 2 profile 2" evidence="8">
    <location>
        <begin position="357"/>
        <end position="616"/>
    </location>
</feature>
<dbReference type="Gene3D" id="1.20.1070.10">
    <property type="entry name" value="Rhodopsin 7-helix transmembrane proteins"/>
    <property type="match status" value="1"/>
</dbReference>
<evidence type="ECO:0000259" key="7">
    <source>
        <dbReference type="PROSITE" id="PS50221"/>
    </source>
</evidence>
<dbReference type="Pfam" id="PF01825">
    <property type="entry name" value="GPS"/>
    <property type="match status" value="1"/>
</dbReference>
<keyword evidence="3 6" id="KW-1133">Transmembrane helix</keyword>
<keyword evidence="2 6" id="KW-0812">Transmembrane</keyword>
<feature type="transmembrane region" description="Helical" evidence="6">
    <location>
        <begin position="594"/>
        <end position="613"/>
    </location>
</feature>
<dbReference type="GO" id="GO:0005886">
    <property type="term" value="C:plasma membrane"/>
    <property type="evidence" value="ECO:0007669"/>
    <property type="project" value="TreeGrafter"/>
</dbReference>
<dbReference type="SMART" id="SM00303">
    <property type="entry name" value="GPS"/>
    <property type="match status" value="1"/>
</dbReference>
<evidence type="ECO:0000313" key="10">
    <source>
        <dbReference type="Proteomes" id="UP000752171"/>
    </source>
</evidence>
<feature type="transmembrane region" description="Helical" evidence="6">
    <location>
        <begin position="565"/>
        <end position="588"/>
    </location>
</feature>
<dbReference type="GO" id="GO:0007189">
    <property type="term" value="P:adenylate cyclase-activating G protein-coupled receptor signaling pathway"/>
    <property type="evidence" value="ECO:0007669"/>
    <property type="project" value="TreeGrafter"/>
</dbReference>
<feature type="transmembrane region" description="Helical" evidence="6">
    <location>
        <begin position="429"/>
        <end position="450"/>
    </location>
</feature>
<dbReference type="Pfam" id="PF00002">
    <property type="entry name" value="7tm_2"/>
    <property type="match status" value="1"/>
</dbReference>
<protein>
    <submittedName>
        <fullName evidence="9">Adhesion G-protein coupled receptor G2-like</fullName>
    </submittedName>
</protein>
<comment type="subcellular location">
    <subcellularLocation>
        <location evidence="1">Membrane</location>
        <topology evidence="1">Multi-pass membrane protein</topology>
    </subcellularLocation>
</comment>
<dbReference type="InterPro" id="IPR057244">
    <property type="entry name" value="GAIN_B"/>
</dbReference>
<dbReference type="EMBL" id="JAICCE010000001">
    <property type="protein sequence ID" value="KAG9282299.1"/>
    <property type="molecule type" value="Genomic_DNA"/>
</dbReference>
<organism evidence="9 10">
    <name type="scientific">Astyanax mexicanus</name>
    <name type="common">Blind cave fish</name>
    <name type="synonym">Astyanax fasciatus mexicanus</name>
    <dbReference type="NCBI Taxonomy" id="7994"/>
    <lineage>
        <taxon>Eukaryota</taxon>
        <taxon>Metazoa</taxon>
        <taxon>Chordata</taxon>
        <taxon>Craniata</taxon>
        <taxon>Vertebrata</taxon>
        <taxon>Euteleostomi</taxon>
        <taxon>Actinopterygii</taxon>
        <taxon>Neopterygii</taxon>
        <taxon>Teleostei</taxon>
        <taxon>Ostariophysi</taxon>
        <taxon>Characiformes</taxon>
        <taxon>Characoidei</taxon>
        <taxon>Acestrorhamphidae</taxon>
        <taxon>Acestrorhamphinae</taxon>
        <taxon>Astyanax</taxon>
    </lineage>
</organism>
<evidence type="ECO:0000256" key="3">
    <source>
        <dbReference type="ARBA" id="ARBA00022989"/>
    </source>
</evidence>
<dbReference type="InterPro" id="IPR000832">
    <property type="entry name" value="GPCR_2_secretin-like"/>
</dbReference>
<dbReference type="PANTHER" id="PTHR12011">
    <property type="entry name" value="ADHESION G-PROTEIN COUPLED RECEPTOR"/>
    <property type="match status" value="1"/>
</dbReference>
<evidence type="ECO:0000256" key="5">
    <source>
        <dbReference type="ARBA" id="ARBA00023157"/>
    </source>
</evidence>
<evidence type="ECO:0000256" key="4">
    <source>
        <dbReference type="ARBA" id="ARBA00023136"/>
    </source>
</evidence>
<feature type="transmembrane region" description="Helical" evidence="6">
    <location>
        <begin position="462"/>
        <end position="484"/>
    </location>
</feature>
<proteinExistence type="predicted"/>
<evidence type="ECO:0000256" key="6">
    <source>
        <dbReference type="SAM" id="Phobius"/>
    </source>
</evidence>
<dbReference type="Proteomes" id="UP000752171">
    <property type="component" value="Unassembled WGS sequence"/>
</dbReference>
<evidence type="ECO:0000313" key="9">
    <source>
        <dbReference type="EMBL" id="KAG9282299.1"/>
    </source>
</evidence>
<evidence type="ECO:0000256" key="1">
    <source>
        <dbReference type="ARBA" id="ARBA00004141"/>
    </source>
</evidence>
<keyword evidence="4 6" id="KW-0472">Membrane</keyword>
<reference evidence="9 10" key="1">
    <citation type="submission" date="2021-07" db="EMBL/GenBank/DDBJ databases">
        <authorList>
            <person name="Imarazene B."/>
            <person name="Zahm M."/>
            <person name="Klopp C."/>
            <person name="Cabau C."/>
            <person name="Beille S."/>
            <person name="Jouanno E."/>
            <person name="Castinel A."/>
            <person name="Lluch J."/>
            <person name="Gil L."/>
            <person name="Kuchtly C."/>
            <person name="Lopez Roques C."/>
            <person name="Donnadieu C."/>
            <person name="Parrinello H."/>
            <person name="Journot L."/>
            <person name="Du K."/>
            <person name="Schartl M."/>
            <person name="Retaux S."/>
            <person name="Guiguen Y."/>
        </authorList>
    </citation>
    <scope>NUCLEOTIDE SEQUENCE [LARGE SCALE GENOMIC DNA]</scope>
    <source>
        <strain evidence="9">Pach_M1</strain>
        <tissue evidence="9">Testis</tissue>
    </source>
</reference>
<accession>A0A8T2ME31</accession>
<evidence type="ECO:0000256" key="2">
    <source>
        <dbReference type="ARBA" id="ARBA00022692"/>
    </source>
</evidence>
<dbReference type="GO" id="GO:0004930">
    <property type="term" value="F:G protein-coupled receptor activity"/>
    <property type="evidence" value="ECO:0007669"/>
    <property type="project" value="InterPro"/>
</dbReference>
<evidence type="ECO:0000259" key="8">
    <source>
        <dbReference type="PROSITE" id="PS50261"/>
    </source>
</evidence>
<feature type="transmembrane region" description="Helical" evidence="6">
    <location>
        <begin position="357"/>
        <end position="381"/>
    </location>
</feature>
<dbReference type="PRINTS" id="PR00249">
    <property type="entry name" value="GPCRSECRETIN"/>
</dbReference>
<dbReference type="InterPro" id="IPR000203">
    <property type="entry name" value="GPS"/>
</dbReference>
<feature type="domain" description="GAIN-B" evidence="7">
    <location>
        <begin position="200"/>
        <end position="345"/>
    </location>
</feature>
<dbReference type="PANTHER" id="PTHR12011:SF474">
    <property type="entry name" value="ADHESION G PROTEIN-COUPLED RECEPTOR G11-RELATED"/>
    <property type="match status" value="1"/>
</dbReference>
<dbReference type="InterPro" id="IPR046338">
    <property type="entry name" value="GAIN_dom_sf"/>
</dbReference>
<comment type="caution">
    <text evidence="9">The sequence shown here is derived from an EMBL/GenBank/DDBJ whole genome shotgun (WGS) entry which is preliminary data.</text>
</comment>
<dbReference type="PROSITE" id="PS50261">
    <property type="entry name" value="G_PROTEIN_RECEP_F2_4"/>
    <property type="match status" value="1"/>
</dbReference>
<gene>
    <name evidence="9" type="primary">ADGRG2</name>
    <name evidence="9" type="ORF">AMEX_G936</name>
</gene>
<keyword evidence="5" id="KW-1015">Disulfide bond</keyword>
<dbReference type="PROSITE" id="PS50221">
    <property type="entry name" value="GAIN_B"/>
    <property type="match status" value="1"/>
</dbReference>
<feature type="transmembrane region" description="Helical" evidence="6">
    <location>
        <begin position="516"/>
        <end position="538"/>
    </location>
</feature>
<dbReference type="GO" id="GO:0007166">
    <property type="term" value="P:cell surface receptor signaling pathway"/>
    <property type="evidence" value="ECO:0007669"/>
    <property type="project" value="InterPro"/>
</dbReference>